<dbReference type="RefSeq" id="WP_380060703.1">
    <property type="nucleotide sequence ID" value="NZ_JBHSEI010000002.1"/>
</dbReference>
<comment type="caution">
    <text evidence="2">The sequence shown here is derived from an EMBL/GenBank/DDBJ whole genome shotgun (WGS) entry which is preliminary data.</text>
</comment>
<proteinExistence type="predicted"/>
<evidence type="ECO:0000256" key="1">
    <source>
        <dbReference type="SAM" id="MobiDB-lite"/>
    </source>
</evidence>
<gene>
    <name evidence="2" type="ORF">ACFO0D_04835</name>
</gene>
<keyword evidence="3" id="KW-1185">Reference proteome</keyword>
<dbReference type="Proteomes" id="UP001595952">
    <property type="component" value="Unassembled WGS sequence"/>
</dbReference>
<feature type="region of interest" description="Disordered" evidence="1">
    <location>
        <begin position="1"/>
        <end position="20"/>
    </location>
</feature>
<evidence type="ECO:0000313" key="3">
    <source>
        <dbReference type="Proteomes" id="UP001595952"/>
    </source>
</evidence>
<reference evidence="3" key="1">
    <citation type="journal article" date="2019" name="Int. J. Syst. Evol. Microbiol.">
        <title>The Global Catalogue of Microorganisms (GCM) 10K type strain sequencing project: providing services to taxonomists for standard genome sequencing and annotation.</title>
        <authorList>
            <consortium name="The Broad Institute Genomics Platform"/>
            <consortium name="The Broad Institute Genome Sequencing Center for Infectious Disease"/>
            <person name="Wu L."/>
            <person name="Ma J."/>
        </authorList>
    </citation>
    <scope>NUCLEOTIDE SEQUENCE [LARGE SCALE GENOMIC DNA]</scope>
    <source>
        <strain evidence="3">CCUG 55995</strain>
    </source>
</reference>
<sequence length="125" mass="14465">MKDAPQGGEPVKEGDAAETSLEGLDIQGISELLERQHLLAVEFQEVMERLTTHPVYSWGHMQESEIVESLRRTQEATQEMLAAYKHMGEQARDVVARLEANIRFVRHFLEELDEFEHSSKFRKKQ</sequence>
<dbReference type="EMBL" id="JBHSEI010000002">
    <property type="protein sequence ID" value="MFC4637666.1"/>
    <property type="molecule type" value="Genomic_DNA"/>
</dbReference>
<protein>
    <submittedName>
        <fullName evidence="2">Uncharacterized protein</fullName>
    </submittedName>
</protein>
<organism evidence="2 3">
    <name type="scientific">Deinococcus hohokamensis</name>
    <dbReference type="NCBI Taxonomy" id="309883"/>
    <lineage>
        <taxon>Bacteria</taxon>
        <taxon>Thermotogati</taxon>
        <taxon>Deinococcota</taxon>
        <taxon>Deinococci</taxon>
        <taxon>Deinococcales</taxon>
        <taxon>Deinococcaceae</taxon>
        <taxon>Deinococcus</taxon>
    </lineage>
</organism>
<name>A0ABV9I752_9DEIO</name>
<evidence type="ECO:0000313" key="2">
    <source>
        <dbReference type="EMBL" id="MFC4637666.1"/>
    </source>
</evidence>
<accession>A0ABV9I752</accession>